<feature type="binding site" evidence="3">
    <location>
        <position position="329"/>
    </location>
    <ligand>
        <name>ATP</name>
        <dbReference type="ChEBI" id="CHEBI:30616"/>
    </ligand>
</feature>
<dbReference type="Pfam" id="PF00069">
    <property type="entry name" value="Pkinase"/>
    <property type="match status" value="1"/>
</dbReference>
<dbReference type="InterPro" id="IPR000626">
    <property type="entry name" value="Ubiquitin-like_dom"/>
</dbReference>
<dbReference type="GO" id="GO:0005524">
    <property type="term" value="F:ATP binding"/>
    <property type="evidence" value="ECO:0007669"/>
    <property type="project" value="UniProtKB-UniRule"/>
</dbReference>
<gene>
    <name evidence="7" type="ORF">GBAR_LOCUS22758</name>
</gene>
<dbReference type="Pfam" id="PF00240">
    <property type="entry name" value="ubiquitin"/>
    <property type="match status" value="2"/>
</dbReference>
<dbReference type="SMART" id="SM00213">
    <property type="entry name" value="UBQ"/>
    <property type="match status" value="2"/>
</dbReference>
<reference evidence="7" key="1">
    <citation type="submission" date="2023-03" db="EMBL/GenBank/DDBJ databases">
        <authorList>
            <person name="Steffen K."/>
            <person name="Cardenas P."/>
        </authorList>
    </citation>
    <scope>NUCLEOTIDE SEQUENCE</scope>
</reference>
<dbReference type="PROSITE" id="PS00107">
    <property type="entry name" value="PROTEIN_KINASE_ATP"/>
    <property type="match status" value="1"/>
</dbReference>
<dbReference type="Gene3D" id="1.10.510.10">
    <property type="entry name" value="Transferase(Phosphotransferase) domain 1"/>
    <property type="match status" value="1"/>
</dbReference>
<dbReference type="InterPro" id="IPR017441">
    <property type="entry name" value="Protein_kinase_ATP_BS"/>
</dbReference>
<feature type="non-terminal residue" evidence="7">
    <location>
        <position position="552"/>
    </location>
</feature>
<organism evidence="7 8">
    <name type="scientific">Geodia barretti</name>
    <name type="common">Barrett's horny sponge</name>
    <dbReference type="NCBI Taxonomy" id="519541"/>
    <lineage>
        <taxon>Eukaryota</taxon>
        <taxon>Metazoa</taxon>
        <taxon>Porifera</taxon>
        <taxon>Demospongiae</taxon>
        <taxon>Heteroscleromorpha</taxon>
        <taxon>Tetractinellida</taxon>
        <taxon>Astrophorina</taxon>
        <taxon>Geodiidae</taxon>
        <taxon>Geodia</taxon>
    </lineage>
</organism>
<dbReference type="SUPFAM" id="SSF56112">
    <property type="entry name" value="Protein kinase-like (PK-like)"/>
    <property type="match status" value="1"/>
</dbReference>
<dbReference type="CDD" id="cd17039">
    <property type="entry name" value="Ubl_ubiquitin_like"/>
    <property type="match status" value="2"/>
</dbReference>
<dbReference type="GO" id="GO:0004672">
    <property type="term" value="F:protein kinase activity"/>
    <property type="evidence" value="ECO:0007669"/>
    <property type="project" value="InterPro"/>
</dbReference>
<evidence type="ECO:0000256" key="1">
    <source>
        <dbReference type="ARBA" id="ARBA00022741"/>
    </source>
</evidence>
<dbReference type="InterPro" id="IPR000719">
    <property type="entry name" value="Prot_kinase_dom"/>
</dbReference>
<evidence type="ECO:0000256" key="3">
    <source>
        <dbReference type="PROSITE-ProRule" id="PRU10141"/>
    </source>
</evidence>
<keyword evidence="8" id="KW-1185">Reference proteome</keyword>
<feature type="coiled-coil region" evidence="4">
    <location>
        <begin position="212"/>
        <end position="239"/>
    </location>
</feature>
<dbReference type="PROSITE" id="PS50053">
    <property type="entry name" value="UBIQUITIN_2"/>
    <property type="match status" value="1"/>
</dbReference>
<dbReference type="AlphaFoldDB" id="A0AA35T5V7"/>
<evidence type="ECO:0000313" key="8">
    <source>
        <dbReference type="Proteomes" id="UP001174909"/>
    </source>
</evidence>
<dbReference type="PANTHER" id="PTHR44329">
    <property type="entry name" value="SERINE/THREONINE-PROTEIN KINASE TNNI3K-RELATED"/>
    <property type="match status" value="1"/>
</dbReference>
<dbReference type="InterPro" id="IPR029071">
    <property type="entry name" value="Ubiquitin-like_domsf"/>
</dbReference>
<name>A0AA35T5V7_GEOBA</name>
<feature type="domain" description="Protein kinase" evidence="5">
    <location>
        <begin position="302"/>
        <end position="552"/>
    </location>
</feature>
<keyword evidence="2 3" id="KW-0067">ATP-binding</keyword>
<dbReference type="Proteomes" id="UP001174909">
    <property type="component" value="Unassembled WGS sequence"/>
</dbReference>
<evidence type="ECO:0000259" key="5">
    <source>
        <dbReference type="PROSITE" id="PS50011"/>
    </source>
</evidence>
<keyword evidence="7" id="KW-0418">Kinase</keyword>
<dbReference type="InterPro" id="IPR051681">
    <property type="entry name" value="Ser/Thr_Kinases-Pseudokinases"/>
</dbReference>
<keyword evidence="1 3" id="KW-0547">Nucleotide-binding</keyword>
<dbReference type="PROSITE" id="PS50011">
    <property type="entry name" value="PROTEIN_KINASE_DOM"/>
    <property type="match status" value="1"/>
</dbReference>
<dbReference type="EMBL" id="CASHTH010003152">
    <property type="protein sequence ID" value="CAI8040941.1"/>
    <property type="molecule type" value="Genomic_DNA"/>
</dbReference>
<keyword evidence="7" id="KW-0808">Transferase</keyword>
<evidence type="ECO:0000313" key="7">
    <source>
        <dbReference type="EMBL" id="CAI8040941.1"/>
    </source>
</evidence>
<feature type="domain" description="Ubiquitin-like" evidence="6">
    <location>
        <begin position="39"/>
        <end position="110"/>
    </location>
</feature>
<evidence type="ECO:0000259" key="6">
    <source>
        <dbReference type="PROSITE" id="PS50053"/>
    </source>
</evidence>
<evidence type="ECO:0000256" key="2">
    <source>
        <dbReference type="ARBA" id="ARBA00022840"/>
    </source>
</evidence>
<dbReference type="SUPFAM" id="SSF54236">
    <property type="entry name" value="Ubiquitin-like"/>
    <property type="match status" value="2"/>
</dbReference>
<dbReference type="PANTHER" id="PTHR44329:SF298">
    <property type="entry name" value="MIXED LINEAGE KINASE DOMAIN-LIKE PROTEIN"/>
    <property type="match status" value="1"/>
</dbReference>
<evidence type="ECO:0000256" key="4">
    <source>
        <dbReference type="SAM" id="Coils"/>
    </source>
</evidence>
<keyword evidence="4" id="KW-0175">Coiled coil</keyword>
<dbReference type="InterPro" id="IPR011009">
    <property type="entry name" value="Kinase-like_dom_sf"/>
</dbReference>
<proteinExistence type="predicted"/>
<comment type="caution">
    <text evidence="7">The sequence shown here is derived from an EMBL/GenBank/DDBJ whole genome shotgun (WGS) entry which is preliminary data.</text>
</comment>
<accession>A0AA35T5V7</accession>
<dbReference type="Gene3D" id="3.30.200.20">
    <property type="entry name" value="Phosphorylase Kinase, domain 1"/>
    <property type="match status" value="1"/>
</dbReference>
<dbReference type="Gene3D" id="3.10.20.90">
    <property type="entry name" value="Phosphatidylinositol 3-kinase Catalytic Subunit, Chain A, domain 1"/>
    <property type="match status" value="2"/>
</dbReference>
<dbReference type="GO" id="GO:0097527">
    <property type="term" value="P:necroptotic signaling pathway"/>
    <property type="evidence" value="ECO:0007669"/>
    <property type="project" value="TreeGrafter"/>
</dbReference>
<protein>
    <submittedName>
        <fullName evidence="7">Dual specificity protein kinase shkB</fullName>
    </submittedName>
</protein>
<sequence>GVFDHQLYKGISPLSESRRLAECGLTAGSEVFLVGPGTIPIFVKTRFREMFLCCNPSSRVSDLKTSIFAELGIPERRQKLVFNQRIMSRDTRKIEDYAIFPGATVYLVVTPNEMDLHVTLPSKKITTLICSGDEKIEDIKLKIEQSEGIPVDYQVLPFRDDNATLRAAKIKPGMLLHLTYDFHSYAQAGQLQLMDLYIQQRLSCDLVVSQQKALAQTEKQRMENELEVMASLVDKQEKEREDRQIKIGQLELHVQCLKSESQRIQSDLQERLDYALAELHKCSPKAPQLDSLDRWSVSRSDVRVLEEIGRGGWGVVNRGIFRGEVVAIKQPHQYILTQPLVDRIRRETTVMMQICHPNLVRIIAVVFDRAAERLRQPPLIITELLDVNLRHCYLQGRLEPGNRVSVFRDVAYGLRHLHTCPEPIIHRDVSAPNILLKALANGKWMAKVSDFGSANHLQRSVTPGEGAIVYTAPEMFPAQYPRLPHTVKIDVYSFGILMCEVMTERQPDPEVFEERLEKVSGPLRGLIVRCTDRDPEKRPTMAAVITELNMLP</sequence>